<dbReference type="InterPro" id="IPR058163">
    <property type="entry name" value="LysR-type_TF_proteobact-type"/>
</dbReference>
<accession>A0A8J7WC69</accession>
<dbReference type="PANTHER" id="PTHR30537">
    <property type="entry name" value="HTH-TYPE TRANSCRIPTIONAL REGULATOR"/>
    <property type="match status" value="1"/>
</dbReference>
<feature type="domain" description="HTH lysR-type" evidence="5">
    <location>
        <begin position="4"/>
        <end position="61"/>
    </location>
</feature>
<dbReference type="Pfam" id="PF03466">
    <property type="entry name" value="LysR_substrate"/>
    <property type="match status" value="1"/>
</dbReference>
<evidence type="ECO:0000256" key="4">
    <source>
        <dbReference type="ARBA" id="ARBA00023163"/>
    </source>
</evidence>
<keyword evidence="4" id="KW-0804">Transcription</keyword>
<evidence type="ECO:0000256" key="3">
    <source>
        <dbReference type="ARBA" id="ARBA00023125"/>
    </source>
</evidence>
<dbReference type="Proteomes" id="UP000681356">
    <property type="component" value="Unassembled WGS sequence"/>
</dbReference>
<dbReference type="SUPFAM" id="SSF46785">
    <property type="entry name" value="Winged helix' DNA-binding domain"/>
    <property type="match status" value="1"/>
</dbReference>
<proteinExistence type="inferred from homology"/>
<dbReference type="PROSITE" id="PS50931">
    <property type="entry name" value="HTH_LYSR"/>
    <property type="match status" value="1"/>
</dbReference>
<dbReference type="Gene3D" id="3.40.190.10">
    <property type="entry name" value="Periplasmic binding protein-like II"/>
    <property type="match status" value="1"/>
</dbReference>
<comment type="caution">
    <text evidence="6">The sequence shown here is derived from an EMBL/GenBank/DDBJ whole genome shotgun (WGS) entry which is preliminary data.</text>
</comment>
<dbReference type="EMBL" id="JAGTUU010000001">
    <property type="protein sequence ID" value="MBS0123006.1"/>
    <property type="molecule type" value="Genomic_DNA"/>
</dbReference>
<dbReference type="SUPFAM" id="SSF53850">
    <property type="entry name" value="Periplasmic binding protein-like II"/>
    <property type="match status" value="1"/>
</dbReference>
<dbReference type="InterPro" id="IPR005119">
    <property type="entry name" value="LysR_subst-bd"/>
</dbReference>
<keyword evidence="7" id="KW-1185">Reference proteome</keyword>
<dbReference type="AlphaFoldDB" id="A0A8J7WC69"/>
<dbReference type="InterPro" id="IPR036388">
    <property type="entry name" value="WH-like_DNA-bd_sf"/>
</dbReference>
<name>A0A8J7WC69_9RHOB</name>
<evidence type="ECO:0000256" key="2">
    <source>
        <dbReference type="ARBA" id="ARBA00023015"/>
    </source>
</evidence>
<protein>
    <submittedName>
        <fullName evidence="6">LysR family transcriptional regulator</fullName>
    </submittedName>
</protein>
<sequence length="286" mass="30547">MHKVNWDDLRFVLGVVDHGSVGAAARALGVNHATVLRRIAAFEEAAGAPVFERHAQGYRLRPDRVAMVEAAREAAQALDRAARMMRPETAEGGRVLRLTSVDTLCTTVLATEHGRIARRIAPHRLEIVSSNQRLDLARLQADVCVRPAPALPDSMIGRRSGEIGFAVYAAPGGDDAWLGFAGPLSASLAAETMQQLAQGQPPVAHADSFLVLRALAEAGRGRALLPCILGDNRPGLERLPDPMPMPITPVWVGCHRDLAGIRMIETLIEAVAAALRAQGGPMRGQG</sequence>
<reference evidence="6" key="1">
    <citation type="submission" date="2021-04" db="EMBL/GenBank/DDBJ databases">
        <authorList>
            <person name="Yoon J."/>
        </authorList>
    </citation>
    <scope>NUCLEOTIDE SEQUENCE</scope>
    <source>
        <strain evidence="6">KMU-90</strain>
    </source>
</reference>
<dbReference type="Pfam" id="PF00126">
    <property type="entry name" value="HTH_1"/>
    <property type="match status" value="1"/>
</dbReference>
<organism evidence="6 7">
    <name type="scientific">Thetidibacter halocola</name>
    <dbReference type="NCBI Taxonomy" id="2827239"/>
    <lineage>
        <taxon>Bacteria</taxon>
        <taxon>Pseudomonadati</taxon>
        <taxon>Pseudomonadota</taxon>
        <taxon>Alphaproteobacteria</taxon>
        <taxon>Rhodobacterales</taxon>
        <taxon>Roseobacteraceae</taxon>
        <taxon>Thetidibacter</taxon>
    </lineage>
</organism>
<dbReference type="Gene3D" id="1.10.10.10">
    <property type="entry name" value="Winged helix-like DNA-binding domain superfamily/Winged helix DNA-binding domain"/>
    <property type="match status" value="1"/>
</dbReference>
<evidence type="ECO:0000259" key="5">
    <source>
        <dbReference type="PROSITE" id="PS50931"/>
    </source>
</evidence>
<dbReference type="InterPro" id="IPR036390">
    <property type="entry name" value="WH_DNA-bd_sf"/>
</dbReference>
<comment type="similarity">
    <text evidence="1">Belongs to the LysR transcriptional regulatory family.</text>
</comment>
<dbReference type="InterPro" id="IPR000847">
    <property type="entry name" value="LysR_HTH_N"/>
</dbReference>
<keyword evidence="2" id="KW-0805">Transcription regulation</keyword>
<evidence type="ECO:0000313" key="6">
    <source>
        <dbReference type="EMBL" id="MBS0123006.1"/>
    </source>
</evidence>
<dbReference type="GO" id="GO:0006351">
    <property type="term" value="P:DNA-templated transcription"/>
    <property type="evidence" value="ECO:0007669"/>
    <property type="project" value="TreeGrafter"/>
</dbReference>
<dbReference type="GO" id="GO:0043565">
    <property type="term" value="F:sequence-specific DNA binding"/>
    <property type="evidence" value="ECO:0007669"/>
    <property type="project" value="TreeGrafter"/>
</dbReference>
<gene>
    <name evidence="6" type="ORF">KB874_02575</name>
</gene>
<keyword evidence="3" id="KW-0238">DNA-binding</keyword>
<evidence type="ECO:0000313" key="7">
    <source>
        <dbReference type="Proteomes" id="UP000681356"/>
    </source>
</evidence>
<evidence type="ECO:0000256" key="1">
    <source>
        <dbReference type="ARBA" id="ARBA00009437"/>
    </source>
</evidence>
<dbReference type="GO" id="GO:0003700">
    <property type="term" value="F:DNA-binding transcription factor activity"/>
    <property type="evidence" value="ECO:0007669"/>
    <property type="project" value="InterPro"/>
</dbReference>
<dbReference type="PANTHER" id="PTHR30537:SF3">
    <property type="entry name" value="TRANSCRIPTIONAL REGULATORY PROTEIN"/>
    <property type="match status" value="1"/>
</dbReference>